<dbReference type="PANTHER" id="PTHR34383:SF3">
    <property type="entry name" value="POLYPHOSPHATE:AMP PHOSPHOTRANSFERASE"/>
    <property type="match status" value="1"/>
</dbReference>
<gene>
    <name evidence="3" type="ORF">EVA_13024</name>
</gene>
<keyword evidence="3" id="KW-0808">Transferase</keyword>
<organism evidence="3">
    <name type="scientific">gut metagenome</name>
    <dbReference type="NCBI Taxonomy" id="749906"/>
    <lineage>
        <taxon>unclassified sequences</taxon>
        <taxon>metagenomes</taxon>
        <taxon>organismal metagenomes</taxon>
    </lineage>
</organism>
<dbReference type="EMBL" id="AMCI01004066">
    <property type="protein sequence ID" value="EJW98869.1"/>
    <property type="molecule type" value="Genomic_DNA"/>
</dbReference>
<keyword evidence="1" id="KW-0175">Coiled coil</keyword>
<dbReference type="PANTHER" id="PTHR34383">
    <property type="entry name" value="POLYPHOSPHATE:AMP PHOSPHOTRANSFERASE-RELATED"/>
    <property type="match status" value="1"/>
</dbReference>
<feature type="coiled-coil region" evidence="1">
    <location>
        <begin position="255"/>
        <end position="282"/>
    </location>
</feature>
<dbReference type="Gene3D" id="3.40.50.300">
    <property type="entry name" value="P-loop containing nucleotide triphosphate hydrolases"/>
    <property type="match status" value="1"/>
</dbReference>
<dbReference type="GO" id="GO:0016740">
    <property type="term" value="F:transferase activity"/>
    <property type="evidence" value="ECO:0007669"/>
    <property type="project" value="UniProtKB-KW"/>
</dbReference>
<name>J9GHG2_9ZZZZ</name>
<dbReference type="AlphaFoldDB" id="J9GHG2"/>
<dbReference type="InterPro" id="IPR022488">
    <property type="entry name" value="PPK2-related"/>
</dbReference>
<feature type="non-terminal residue" evidence="3">
    <location>
        <position position="289"/>
    </location>
</feature>
<feature type="domain" description="Polyphosphate kinase-2-related" evidence="2">
    <location>
        <begin position="11"/>
        <end position="230"/>
    </location>
</feature>
<reference evidence="3" key="1">
    <citation type="journal article" date="2012" name="PLoS ONE">
        <title>Gene sets for utilization of primary and secondary nutrition supplies in the distal gut of endangered iberian lynx.</title>
        <authorList>
            <person name="Alcaide M."/>
            <person name="Messina E."/>
            <person name="Richter M."/>
            <person name="Bargiela R."/>
            <person name="Peplies J."/>
            <person name="Huws S.A."/>
            <person name="Newbold C.J."/>
            <person name="Golyshin P.N."/>
            <person name="Simon M.A."/>
            <person name="Lopez G."/>
            <person name="Yakimov M.M."/>
            <person name="Ferrer M."/>
        </authorList>
    </citation>
    <scope>NUCLEOTIDE SEQUENCE</scope>
</reference>
<dbReference type="InterPro" id="IPR027417">
    <property type="entry name" value="P-loop_NTPase"/>
</dbReference>
<sequence>MLEKLDMSKKISKDEYNKAMDELELRLGWVQRRARDAKKPVIIIFEGWRGARRSTLINKMMQCMDARGFDVYSTVGMAENNDYPFFTFFWQKLPAKGHIAVYHRSWYYLKNANEVQGDKRHGDDIGYTYINSFEKMLTDDNYIILKYFLHLTPEQQKKNLAKHSKSLGKAWRDLCPAIDETGHYDEFLERYEKMLGETDTVNAPWHLIAADDGRNAQLEVFRSIVETVERVLEAPEVEVPAIRPAASYDVLSKVQPEQEMSKEEYKDKLEKYQKKLSQLQVDMFRAQIP</sequence>
<proteinExistence type="predicted"/>
<evidence type="ECO:0000256" key="1">
    <source>
        <dbReference type="SAM" id="Coils"/>
    </source>
</evidence>
<dbReference type="Pfam" id="PF03976">
    <property type="entry name" value="PPK2"/>
    <property type="match status" value="1"/>
</dbReference>
<comment type="caution">
    <text evidence="3">The sequence shown here is derived from an EMBL/GenBank/DDBJ whole genome shotgun (WGS) entry which is preliminary data.</text>
</comment>
<evidence type="ECO:0000313" key="3">
    <source>
        <dbReference type="EMBL" id="EJW98869.1"/>
    </source>
</evidence>
<dbReference type="SUPFAM" id="SSF52540">
    <property type="entry name" value="P-loop containing nucleoside triphosphate hydrolases"/>
    <property type="match status" value="1"/>
</dbReference>
<evidence type="ECO:0000259" key="2">
    <source>
        <dbReference type="Pfam" id="PF03976"/>
    </source>
</evidence>
<accession>J9GHG2</accession>
<protein>
    <submittedName>
        <fullName evidence="3">Polyphosphate:AMP phosphotransferase</fullName>
    </submittedName>
</protein>